<dbReference type="GO" id="GO:0050100">
    <property type="term" value="F:methylitaconate delta-isomerase activity"/>
    <property type="evidence" value="ECO:0007669"/>
    <property type="project" value="UniProtKB-EC"/>
</dbReference>
<dbReference type="PANTHER" id="PTHR43709:SF2">
    <property type="entry name" value="DUF453 DOMAIN PROTEIN (AFU_ORTHOLOGUE AFUA_6G00360)"/>
    <property type="match status" value="1"/>
</dbReference>
<proteinExistence type="inferred from homology"/>
<name>A0A378TTZ8_MORLA</name>
<dbReference type="SUPFAM" id="SSF54506">
    <property type="entry name" value="Diaminopimelate epimerase-like"/>
    <property type="match status" value="1"/>
</dbReference>
<dbReference type="EMBL" id="UGQU01000004">
    <property type="protein sequence ID" value="STZ64309.1"/>
    <property type="molecule type" value="Genomic_DNA"/>
</dbReference>
<dbReference type="Gene3D" id="3.10.310.10">
    <property type="entry name" value="Diaminopimelate Epimerase, Chain A, domain 1"/>
    <property type="match status" value="1"/>
</dbReference>
<protein>
    <submittedName>
        <fullName evidence="3">3-methylitaconate isomerase</fullName>
        <ecNumber evidence="3">5.3.3.6</ecNumber>
    </submittedName>
</protein>
<dbReference type="PANTHER" id="PTHR43709">
    <property type="entry name" value="ACONITATE ISOMERASE-RELATED"/>
    <property type="match status" value="1"/>
</dbReference>
<dbReference type="AlphaFoldDB" id="A0A378TTZ8"/>
<keyword evidence="2 3" id="KW-0413">Isomerase</keyword>
<dbReference type="InterPro" id="IPR007400">
    <property type="entry name" value="PrpF-like"/>
</dbReference>
<evidence type="ECO:0000256" key="2">
    <source>
        <dbReference type="ARBA" id="ARBA00023235"/>
    </source>
</evidence>
<dbReference type="RefSeq" id="WP_115008525.1">
    <property type="nucleotide sequence ID" value="NZ_UGQU01000004.1"/>
</dbReference>
<sequence>MNLTIPATLMRGGTSKCWVFEREVLNNQPLSMDDILLRNFGSPDIRQLDGVCGGTSTTSKAVILHLLHGQEIDGQAFDVNYLFAQARRLG</sequence>
<gene>
    <name evidence="3" type="primary">mii_2</name>
    <name evidence="3" type="ORF">NCTC10359_02761</name>
</gene>
<accession>A0A378TTZ8</accession>
<dbReference type="Pfam" id="PF04303">
    <property type="entry name" value="PrpF"/>
    <property type="match status" value="1"/>
</dbReference>
<organism evidence="3 4">
    <name type="scientific">Moraxella lacunata</name>
    <dbReference type="NCBI Taxonomy" id="477"/>
    <lineage>
        <taxon>Bacteria</taxon>
        <taxon>Pseudomonadati</taxon>
        <taxon>Pseudomonadota</taxon>
        <taxon>Gammaproteobacteria</taxon>
        <taxon>Moraxellales</taxon>
        <taxon>Moraxellaceae</taxon>
        <taxon>Moraxella</taxon>
    </lineage>
</organism>
<comment type="similarity">
    <text evidence="1">Belongs to the PrpF family.</text>
</comment>
<evidence type="ECO:0000313" key="4">
    <source>
        <dbReference type="Proteomes" id="UP000254437"/>
    </source>
</evidence>
<dbReference type="Proteomes" id="UP000254437">
    <property type="component" value="Unassembled WGS sequence"/>
</dbReference>
<dbReference type="EC" id="5.3.3.6" evidence="3"/>
<evidence type="ECO:0000256" key="1">
    <source>
        <dbReference type="ARBA" id="ARBA00007673"/>
    </source>
</evidence>
<reference evidence="3 4" key="1">
    <citation type="submission" date="2018-06" db="EMBL/GenBank/DDBJ databases">
        <authorList>
            <consortium name="Pathogen Informatics"/>
            <person name="Doyle S."/>
        </authorList>
    </citation>
    <scope>NUCLEOTIDE SEQUENCE [LARGE SCALE GENOMIC DNA]</scope>
    <source>
        <strain evidence="3 4">NCTC10359</strain>
    </source>
</reference>
<evidence type="ECO:0000313" key="3">
    <source>
        <dbReference type="EMBL" id="STZ64309.1"/>
    </source>
</evidence>